<dbReference type="Pfam" id="PF00496">
    <property type="entry name" value="SBP_bac_5"/>
    <property type="match status" value="1"/>
</dbReference>
<comment type="caution">
    <text evidence="6">The sequence shown here is derived from an EMBL/GenBank/DDBJ whole genome shotgun (WGS) entry which is preliminary data.</text>
</comment>
<keyword evidence="3 4" id="KW-0732">Signal</keyword>
<dbReference type="SUPFAM" id="SSF53850">
    <property type="entry name" value="Periplasmic binding protein-like II"/>
    <property type="match status" value="1"/>
</dbReference>
<dbReference type="GO" id="GO:0030288">
    <property type="term" value="C:outer membrane-bounded periplasmic space"/>
    <property type="evidence" value="ECO:0007669"/>
    <property type="project" value="TreeGrafter"/>
</dbReference>
<dbReference type="PANTHER" id="PTHR30290:SF38">
    <property type="entry name" value="D,D-DIPEPTIDE-BINDING PERIPLASMIC PROTEIN DDPA-RELATED"/>
    <property type="match status" value="1"/>
</dbReference>
<dbReference type="Gene3D" id="3.90.76.10">
    <property type="entry name" value="Dipeptide-binding Protein, Domain 1"/>
    <property type="match status" value="1"/>
</dbReference>
<evidence type="ECO:0000313" key="7">
    <source>
        <dbReference type="Proteomes" id="UP000237682"/>
    </source>
</evidence>
<dbReference type="GO" id="GO:1904680">
    <property type="term" value="F:peptide transmembrane transporter activity"/>
    <property type="evidence" value="ECO:0007669"/>
    <property type="project" value="TreeGrafter"/>
</dbReference>
<dbReference type="FunFam" id="3.40.190.10:FF:000036">
    <property type="entry name" value="Dipeptide ABC transporter, substrate-binding protein"/>
    <property type="match status" value="1"/>
</dbReference>
<feature type="signal peptide" evidence="4">
    <location>
        <begin position="1"/>
        <end position="24"/>
    </location>
</feature>
<dbReference type="PROSITE" id="PS01040">
    <property type="entry name" value="SBP_BACTERIAL_5"/>
    <property type="match status" value="1"/>
</dbReference>
<evidence type="ECO:0000256" key="2">
    <source>
        <dbReference type="ARBA" id="ARBA00005695"/>
    </source>
</evidence>
<dbReference type="Gene3D" id="3.40.190.10">
    <property type="entry name" value="Periplasmic binding protein-like II"/>
    <property type="match status" value="1"/>
</dbReference>
<evidence type="ECO:0000256" key="3">
    <source>
        <dbReference type="ARBA" id="ARBA00022729"/>
    </source>
</evidence>
<evidence type="ECO:0000259" key="5">
    <source>
        <dbReference type="Pfam" id="PF00496"/>
    </source>
</evidence>
<dbReference type="InterPro" id="IPR030678">
    <property type="entry name" value="Peptide/Ni-bd"/>
</dbReference>
<reference evidence="6 7" key="1">
    <citation type="submission" date="2018-02" db="EMBL/GenBank/DDBJ databases">
        <title>Whole genome sequencing of endophytic bacterium.</title>
        <authorList>
            <person name="Eedara R."/>
            <person name="Podile A.R."/>
        </authorList>
    </citation>
    <scope>NUCLEOTIDE SEQUENCE [LARGE SCALE GENOMIC DNA]</scope>
    <source>
        <strain evidence="6 7">RP1T</strain>
    </source>
</reference>
<dbReference type="EMBL" id="PUEJ01000006">
    <property type="protein sequence ID" value="PRH86244.1"/>
    <property type="molecule type" value="Genomic_DNA"/>
</dbReference>
<dbReference type="InterPro" id="IPR000914">
    <property type="entry name" value="SBP_5_dom"/>
</dbReference>
<proteinExistence type="inferred from homology"/>
<dbReference type="RefSeq" id="WP_105863539.1">
    <property type="nucleotide sequence ID" value="NZ_PUEJ01000006.1"/>
</dbReference>
<dbReference type="PIRSF" id="PIRSF002741">
    <property type="entry name" value="MppA"/>
    <property type="match status" value="1"/>
</dbReference>
<dbReference type="PANTHER" id="PTHR30290">
    <property type="entry name" value="PERIPLASMIC BINDING COMPONENT OF ABC TRANSPORTER"/>
    <property type="match status" value="1"/>
</dbReference>
<feature type="domain" description="Solute-binding protein family 5" evidence="5">
    <location>
        <begin position="71"/>
        <end position="445"/>
    </location>
</feature>
<dbReference type="OrthoDB" id="8144963at2"/>
<dbReference type="Proteomes" id="UP000237682">
    <property type="component" value="Unassembled WGS sequence"/>
</dbReference>
<feature type="chain" id="PRO_5015461136" evidence="4">
    <location>
        <begin position="25"/>
        <end position="535"/>
    </location>
</feature>
<dbReference type="InterPro" id="IPR039424">
    <property type="entry name" value="SBP_5"/>
</dbReference>
<sequence>MSKLLKTGLLAAGFAALLGTTAMAATKTLVYCSEGSPENFTPALNTTGTSLDAARPVYNQLVEFAPGTTDLRPGLAEKWDVSKDGTEIVFHLRKGVKFHSWKGFKPTRDFNADDVLFSFNRQWKDDNAYHKVSGGSYDYFNDMDMPGLLKSIEKVDDYTVKMTLTKPNAPFMANLGMDFATIHSAEYADFLQKAGTPEKFDQEPVGTGPFQFVAYQKDAVIRYKAFPQYWNGKVKLDQLVYAITPDAAARYAKLQKNECQVMVGPNPSDLKSMEANKDIKVLTNEGLNDMYFSFNTEKPPLDKKEVRLALAKAINLKAILSDVYEGSGKPSTTLIPSFMLGYNDKIPEYGYDPEASKKLLADAGVKTPIDIDLWYMPVYRPYNPNGKRMGELMQADLAKIGVNAKLVTYEWGDYRKRLQNGEASLPQMGWTGDNGDPDNFFFLFACDIEKKKPVSQNYPRWCNKDHQERLEKARASFDKAERTKLYQEMLQIAHDEVPYLNIAHTVVYTPVRKNVEGFKPSPLGRFEFFDTDLKK</sequence>
<dbReference type="AlphaFoldDB" id="A0A2S9QA80"/>
<comment type="similarity">
    <text evidence="2">Belongs to the bacterial solute-binding protein 5 family.</text>
</comment>
<evidence type="ECO:0000313" key="6">
    <source>
        <dbReference type="EMBL" id="PRH86244.1"/>
    </source>
</evidence>
<dbReference type="CDD" id="cd08493">
    <property type="entry name" value="PBP2_DppA_like"/>
    <property type="match status" value="1"/>
</dbReference>
<dbReference type="Gene3D" id="3.10.105.10">
    <property type="entry name" value="Dipeptide-binding Protein, Domain 3"/>
    <property type="match status" value="1"/>
</dbReference>
<name>A0A2S9QA80_9HYPH</name>
<protein>
    <submittedName>
        <fullName evidence="6">ABC transporter substrate-binding protein</fullName>
    </submittedName>
</protein>
<evidence type="ECO:0000256" key="1">
    <source>
        <dbReference type="ARBA" id="ARBA00004418"/>
    </source>
</evidence>
<organism evidence="6 7">
    <name type="scientific">Labrys okinawensis</name>
    <dbReference type="NCBI Taxonomy" id="346911"/>
    <lineage>
        <taxon>Bacteria</taxon>
        <taxon>Pseudomonadati</taxon>
        <taxon>Pseudomonadota</taxon>
        <taxon>Alphaproteobacteria</taxon>
        <taxon>Hyphomicrobiales</taxon>
        <taxon>Xanthobacteraceae</taxon>
        <taxon>Labrys</taxon>
    </lineage>
</organism>
<dbReference type="InterPro" id="IPR023765">
    <property type="entry name" value="SBP_5_CS"/>
</dbReference>
<evidence type="ECO:0000256" key="4">
    <source>
        <dbReference type="SAM" id="SignalP"/>
    </source>
</evidence>
<accession>A0A2S9QA80</accession>
<comment type="subcellular location">
    <subcellularLocation>
        <location evidence="1">Periplasm</location>
    </subcellularLocation>
</comment>
<dbReference type="GO" id="GO:0043190">
    <property type="term" value="C:ATP-binding cassette (ABC) transporter complex"/>
    <property type="evidence" value="ECO:0007669"/>
    <property type="project" value="InterPro"/>
</dbReference>
<dbReference type="GO" id="GO:0042938">
    <property type="term" value="P:dipeptide transport"/>
    <property type="evidence" value="ECO:0007669"/>
    <property type="project" value="TreeGrafter"/>
</dbReference>
<keyword evidence="7" id="KW-1185">Reference proteome</keyword>
<gene>
    <name evidence="6" type="ORF">C5L14_18575</name>
</gene>